<feature type="transmembrane region" description="Helical" evidence="2">
    <location>
        <begin position="1475"/>
        <end position="1494"/>
    </location>
</feature>
<feature type="transmembrane region" description="Helical" evidence="2">
    <location>
        <begin position="2033"/>
        <end position="2054"/>
    </location>
</feature>
<organism evidence="3 4">
    <name type="scientific">Myceligenerans crystallogenes</name>
    <dbReference type="NCBI Taxonomy" id="316335"/>
    <lineage>
        <taxon>Bacteria</taxon>
        <taxon>Bacillati</taxon>
        <taxon>Actinomycetota</taxon>
        <taxon>Actinomycetes</taxon>
        <taxon>Micrococcales</taxon>
        <taxon>Promicromonosporaceae</taxon>
        <taxon>Myceligenerans</taxon>
    </lineage>
</organism>
<feature type="transmembrane region" description="Helical" evidence="2">
    <location>
        <begin position="833"/>
        <end position="851"/>
    </location>
</feature>
<feature type="region of interest" description="Disordered" evidence="1">
    <location>
        <begin position="173"/>
        <end position="218"/>
    </location>
</feature>
<gene>
    <name evidence="3" type="ORF">GCM10009751_24200</name>
</gene>
<feature type="compositionally biased region" description="Pro residues" evidence="1">
    <location>
        <begin position="189"/>
        <end position="209"/>
    </location>
</feature>
<keyword evidence="2" id="KW-0812">Transmembrane</keyword>
<feature type="transmembrane region" description="Helical" evidence="2">
    <location>
        <begin position="623"/>
        <end position="642"/>
    </location>
</feature>
<feature type="transmembrane region" description="Helical" evidence="2">
    <location>
        <begin position="1719"/>
        <end position="1739"/>
    </location>
</feature>
<feature type="transmembrane region" description="Helical" evidence="2">
    <location>
        <begin position="1107"/>
        <end position="1127"/>
    </location>
</feature>
<feature type="transmembrane region" description="Helical" evidence="2">
    <location>
        <begin position="1939"/>
        <end position="1958"/>
    </location>
</feature>
<dbReference type="Proteomes" id="UP001501094">
    <property type="component" value="Unassembled WGS sequence"/>
</dbReference>
<feature type="region of interest" description="Disordered" evidence="1">
    <location>
        <begin position="70"/>
        <end position="141"/>
    </location>
</feature>
<dbReference type="PANTHER" id="PTHR48125:SF12">
    <property type="entry name" value="AT HOOK TRANSCRIPTION FACTOR FAMILY-RELATED"/>
    <property type="match status" value="1"/>
</dbReference>
<feature type="transmembrane region" description="Helical" evidence="2">
    <location>
        <begin position="1501"/>
        <end position="1522"/>
    </location>
</feature>
<feature type="transmembrane region" description="Helical" evidence="2">
    <location>
        <begin position="458"/>
        <end position="477"/>
    </location>
</feature>
<evidence type="ECO:0000256" key="1">
    <source>
        <dbReference type="SAM" id="MobiDB-lite"/>
    </source>
</evidence>
<feature type="transmembrane region" description="Helical" evidence="2">
    <location>
        <begin position="1656"/>
        <end position="1672"/>
    </location>
</feature>
<feature type="transmembrane region" description="Helical" evidence="2">
    <location>
        <begin position="965"/>
        <end position="985"/>
    </location>
</feature>
<evidence type="ECO:0000313" key="3">
    <source>
        <dbReference type="EMBL" id="GAA1865220.1"/>
    </source>
</evidence>
<feature type="transmembrane region" description="Helical" evidence="2">
    <location>
        <begin position="1261"/>
        <end position="1277"/>
    </location>
</feature>
<keyword evidence="2" id="KW-0472">Membrane</keyword>
<feature type="transmembrane region" description="Helical" evidence="2">
    <location>
        <begin position="1746"/>
        <end position="1764"/>
    </location>
</feature>
<feature type="transmembrane region" description="Helical" evidence="2">
    <location>
        <begin position="674"/>
        <end position="692"/>
    </location>
</feature>
<keyword evidence="4" id="KW-1185">Reference proteome</keyword>
<reference evidence="4" key="1">
    <citation type="journal article" date="2019" name="Int. J. Syst. Evol. Microbiol.">
        <title>The Global Catalogue of Microorganisms (GCM) 10K type strain sequencing project: providing services to taxonomists for standard genome sequencing and annotation.</title>
        <authorList>
            <consortium name="The Broad Institute Genomics Platform"/>
            <consortium name="The Broad Institute Genome Sequencing Center for Infectious Disease"/>
            <person name="Wu L."/>
            <person name="Ma J."/>
        </authorList>
    </citation>
    <scope>NUCLEOTIDE SEQUENCE [LARGE SCALE GENOMIC DNA]</scope>
    <source>
        <strain evidence="4">JCM 14326</strain>
    </source>
</reference>
<feature type="transmembrane region" description="Helical" evidence="2">
    <location>
        <begin position="1076"/>
        <end position="1098"/>
    </location>
</feature>
<feature type="compositionally biased region" description="Low complexity" evidence="1">
    <location>
        <begin position="173"/>
        <end position="188"/>
    </location>
</feature>
<feature type="transmembrane region" description="Helical" evidence="2">
    <location>
        <begin position="1016"/>
        <end position="1040"/>
    </location>
</feature>
<feature type="transmembrane region" description="Helical" evidence="2">
    <location>
        <begin position="992"/>
        <end position="1010"/>
    </location>
</feature>
<evidence type="ECO:0000313" key="4">
    <source>
        <dbReference type="Proteomes" id="UP001501094"/>
    </source>
</evidence>
<feature type="transmembrane region" description="Helical" evidence="2">
    <location>
        <begin position="338"/>
        <end position="359"/>
    </location>
</feature>
<feature type="transmembrane region" description="Helical" evidence="2">
    <location>
        <begin position="1915"/>
        <end position="1933"/>
    </location>
</feature>
<feature type="transmembrane region" description="Helical" evidence="2">
    <location>
        <begin position="1174"/>
        <end position="1194"/>
    </location>
</feature>
<feature type="transmembrane region" description="Helical" evidence="2">
    <location>
        <begin position="285"/>
        <end position="306"/>
    </location>
</feature>
<feature type="transmembrane region" description="Helical" evidence="2">
    <location>
        <begin position="1824"/>
        <end position="1847"/>
    </location>
</feature>
<feature type="transmembrane region" description="Helical" evidence="2">
    <location>
        <begin position="1423"/>
        <end position="1444"/>
    </location>
</feature>
<sequence length="2098" mass="214808">MTDNWGPWGDLARRLVDTRRCPACGADLARPACDRCGLDLRAERAHEVHRLSLDAASLLRERGEVIARMREDQARKVHPAPAVPPAGSGRDDVISRVPTAGGRVPTAGAPGTGAPDRPEARTGQAEPAPASGAAAAHQPSSSLIDEAPAAPAEQAPVPAGLKAAAAIAAQLGSQEPAAPGSGPASSAPGPGPAPAAPAPGPRTDPPMPPASRAKPAAPRRDIAMQPILAGAGALLLAVAAVVFVFFTFGDNLALRAVVTGLVTVAAATVAALLRRAGLRTTSEAVAGLAAVLCWVDVELAMQAGLLDGLEPAMARAVVLAGLAPLFVVVGHRLEVRSWVSAGLAAALVVPFSAVIGTPASAWTSWWWAFACSAVAGLAWVELRLLPATSRRLGARFRPERRVLRVVRAAGLPLALVIALLPTELPGLNRWGATAVLWSAIVLAAGAGGYLLRVRSWASTAVVAAPVAPVLVVAGIPGAVWSSSRLFLEASALTSWAAWWWTLAFVLVAAVAHVGLRALPRLARRLGDQLGGPFTTEGQLLRVARAAAVPVALLVTLFAADLPGVSRWGATAILWSGVVAVGVAGGLLLRVRSWITTGLLAVPVVPALVAAELSASTASAAASWATWCWTLAFAVTAFAAHAARAALPGVARRLGDQFGPAPDVESRLLRVARGASFPLALGASWSAVSWWGADPLDGWTTTASWCVVTVAALGAGLGLRVRSWVSAGVLAAPVIPVLVVARLDVPGPSVWSAWWWVAALVLVAFAALAGMRGLRPAARRLGDRLGLPFAPEAAVLRVVRGAALPAALGVSLLAAESVAHLGQVAIVFSREGAITLLWAAVVVVGLLAGTALRVRSWITAGLVVLPVLPVLVVVTATTRNLAAGWFPWAWTLAFVLVAVLGWAARAALAPLARRLGQDRHGFFLELAFLQSVRGAGLPLALLAAVITSTVYDYSAAQPQDLPDAEVRLTLLWAAVLTFGAIAGHLLRVRSWMSAAVSAAPVLPFLVLAALPDGPGSWWPAVACLAAALLTLLPRAAVAVSGTRLGSRLAPEHAVADVVAVLTLLAAGALSIDVAQPRWLPGMGGTAVLIALIAAVTAVLRRLTHHRHWSVAGGALAVAAGVASGLTSGDDAVGWAPLGAACAWILLAVATAPRLLRGAGLGSVRGALAVRTRDDLLISGWIVAVLAALPAAGLGITRVTELVRAAALAPRADWFLPGDVVGPVVLGAAPTGWATLGVAALAAVTLLAARLAPGEGIRRAERFAAPFLALGAVAGAAMHPALPPVITLIALAVTGVLLVAATADRATAWPRLRPVVDAVQEAGRALAGAANGLRVIGGRPVSGAERRLARHAAIIGAIVVIALLATSSWISRTTAAGGALVVCGLVLALRGTARRPLHPLLVGVGYVYPLLALGAVLGWLDLSLVAAICTVSAVASLVTIVVTLSTRTSRGEWYVVLGITAAPFVAGVGTVVFERSWWSVGAAGAMLCLELVLLLTARLGLPVAVRAAAAFLLLPTSGVMVTSAGGEIAELYDLSGSPFVLPVAATFVSAVAAAAARIAERIATRVPDGGPGLPGSIRAQLERSALLTGAITVYLAYTREAAGPDIAVAVLLVLAVGAALVAREPGRRRLWILVWALGLAALWTALGSRGVGLVEAYTFPPAVVAGVVGLVMAWRLRRSVPGGAGRERAVRNMLALAVAGGALVFVPSFVVYLTRTEPGDWRAWALVGFAAAALVAGFLGVRGGLPRLVGGSLAGFAAFASVAGVIESWRVAPAPWAWPNDRGFRSAELLETASYRTDELRDAAAATAEGVAQPYVPVGIPGATEVSFVVGLGWAAAVVVVLTLCVRLLRPIAGPRLTELLRGYGFVPALVVGTLAALWHMEPAWGAVITLFVLELALLALLVLGVRRLVAGRATGAAPWVVWVCATLIAIAAWSPRELRVEAFSAPLGIALIAAGWIAMRGAQGGTASSDERPRLGRWPVGFAGSWPTLALGVLALVGPSVLSTATDPLTIRASAVVFVALMAVLAGSRLRLSAPFWLGVVTLGVEVVVVFAKLGVGVSPLPWILTLVPAALVLLIIATLDERRTAASGGTAAYLRDLR</sequence>
<feature type="transmembrane region" description="Helical" evidence="2">
    <location>
        <begin position="1398"/>
        <end position="1417"/>
    </location>
</feature>
<feature type="transmembrane region" description="Helical" evidence="2">
    <location>
        <begin position="1052"/>
        <end position="1070"/>
    </location>
</feature>
<feature type="transmembrane region" description="Helical" evidence="2">
    <location>
        <begin position="2008"/>
        <end position="2026"/>
    </location>
</feature>
<dbReference type="RefSeq" id="WP_344103088.1">
    <property type="nucleotide sequence ID" value="NZ_BAAANL010000004.1"/>
</dbReference>
<feature type="transmembrane region" description="Helical" evidence="2">
    <location>
        <begin position="365"/>
        <end position="385"/>
    </location>
</feature>
<feature type="transmembrane region" description="Helical" evidence="2">
    <location>
        <begin position="571"/>
        <end position="590"/>
    </location>
</feature>
<feature type="transmembrane region" description="Helical" evidence="2">
    <location>
        <begin position="227"/>
        <end position="246"/>
    </location>
</feature>
<feature type="transmembrane region" description="Helical" evidence="2">
    <location>
        <begin position="430"/>
        <end position="451"/>
    </location>
</feature>
<feature type="transmembrane region" description="Helical" evidence="2">
    <location>
        <begin position="1883"/>
        <end position="1903"/>
    </location>
</feature>
<feature type="transmembrane region" description="Helical" evidence="2">
    <location>
        <begin position="1451"/>
        <end position="1469"/>
    </location>
</feature>
<feature type="transmembrane region" description="Helical" evidence="2">
    <location>
        <begin position="1231"/>
        <end position="1249"/>
    </location>
</feature>
<feature type="transmembrane region" description="Helical" evidence="2">
    <location>
        <begin position="312"/>
        <end position="331"/>
    </location>
</feature>
<feature type="transmembrane region" description="Helical" evidence="2">
    <location>
        <begin position="1374"/>
        <end position="1391"/>
    </location>
</feature>
<feature type="transmembrane region" description="Helical" evidence="2">
    <location>
        <begin position="793"/>
        <end position="813"/>
    </location>
</feature>
<name>A0ABP4ZNE3_9MICO</name>
<feature type="transmembrane region" description="Helical" evidence="2">
    <location>
        <begin position="1627"/>
        <end position="1644"/>
    </location>
</feature>
<feature type="transmembrane region" description="Helical" evidence="2">
    <location>
        <begin position="1979"/>
        <end position="1996"/>
    </location>
</feature>
<feature type="transmembrane region" description="Helical" evidence="2">
    <location>
        <begin position="752"/>
        <end position="773"/>
    </location>
</feature>
<protein>
    <submittedName>
        <fullName evidence="3">Uncharacterized protein</fullName>
    </submittedName>
</protein>
<feature type="transmembrane region" description="Helical" evidence="2">
    <location>
        <begin position="405"/>
        <end position="424"/>
    </location>
</feature>
<evidence type="ECO:0000256" key="2">
    <source>
        <dbReference type="SAM" id="Phobius"/>
    </source>
</evidence>
<feature type="transmembrane region" description="Helical" evidence="2">
    <location>
        <begin position="1283"/>
        <end position="1301"/>
    </location>
</feature>
<feature type="transmembrane region" description="Helical" evidence="2">
    <location>
        <begin position="698"/>
        <end position="716"/>
    </location>
</feature>
<dbReference type="PANTHER" id="PTHR48125">
    <property type="entry name" value="LP07818P1"/>
    <property type="match status" value="1"/>
</dbReference>
<feature type="transmembrane region" description="Helical" evidence="2">
    <location>
        <begin position="922"/>
        <end position="945"/>
    </location>
</feature>
<feature type="transmembrane region" description="Helical" evidence="2">
    <location>
        <begin position="252"/>
        <end position="273"/>
    </location>
</feature>
<feature type="transmembrane region" description="Helical" evidence="2">
    <location>
        <begin position="1859"/>
        <end position="1877"/>
    </location>
</feature>
<feature type="transmembrane region" description="Helical" evidence="2">
    <location>
        <begin position="723"/>
        <end position="740"/>
    </location>
</feature>
<feature type="transmembrane region" description="Helical" evidence="2">
    <location>
        <begin position="2060"/>
        <end position="2079"/>
    </location>
</feature>
<feature type="transmembrane region" description="Helical" evidence="2">
    <location>
        <begin position="1692"/>
        <end position="1713"/>
    </location>
</feature>
<feature type="transmembrane region" description="Helical" evidence="2">
    <location>
        <begin position="597"/>
        <end position="617"/>
    </location>
</feature>
<feature type="transmembrane region" description="Helical" evidence="2">
    <location>
        <begin position="539"/>
        <end position="559"/>
    </location>
</feature>
<feature type="transmembrane region" description="Helical" evidence="2">
    <location>
        <begin position="887"/>
        <end position="910"/>
    </location>
</feature>
<feature type="transmembrane region" description="Helical" evidence="2">
    <location>
        <begin position="1133"/>
        <end position="1154"/>
    </location>
</feature>
<feature type="transmembrane region" description="Helical" evidence="2">
    <location>
        <begin position="1346"/>
        <end position="1368"/>
    </location>
</feature>
<dbReference type="EMBL" id="BAAANL010000004">
    <property type="protein sequence ID" value="GAA1865220.1"/>
    <property type="molecule type" value="Genomic_DNA"/>
</dbReference>
<comment type="caution">
    <text evidence="3">The sequence shown here is derived from an EMBL/GenBank/DDBJ whole genome shotgun (WGS) entry which is preliminary data.</text>
</comment>
<feature type="transmembrane region" description="Helical" evidence="2">
    <location>
        <begin position="497"/>
        <end position="518"/>
    </location>
</feature>
<keyword evidence="2" id="KW-1133">Transmembrane helix</keyword>
<feature type="compositionally biased region" description="Low complexity" evidence="1">
    <location>
        <begin position="125"/>
        <end position="141"/>
    </location>
</feature>
<feature type="transmembrane region" description="Helical" evidence="2">
    <location>
        <begin position="856"/>
        <end position="875"/>
    </location>
</feature>
<proteinExistence type="predicted"/>
<feature type="transmembrane region" description="Helical" evidence="2">
    <location>
        <begin position="1537"/>
        <end position="1557"/>
    </location>
</feature>
<accession>A0ABP4ZNE3</accession>